<keyword evidence="1" id="KW-0732">Signal</keyword>
<dbReference type="RefSeq" id="WP_245726418.1">
    <property type="nucleotide sequence ID" value="NZ_FNAO01000001.1"/>
</dbReference>
<dbReference type="STRING" id="641691.SAMN05421636_101271"/>
<feature type="chain" id="PRO_5011443468" evidence="1">
    <location>
        <begin position="18"/>
        <end position="57"/>
    </location>
</feature>
<keyword evidence="3" id="KW-1185">Reference proteome</keyword>
<dbReference type="Proteomes" id="UP000199109">
    <property type="component" value="Unassembled WGS sequence"/>
</dbReference>
<dbReference type="EMBL" id="FNAO01000001">
    <property type="protein sequence ID" value="SDD63727.1"/>
    <property type="molecule type" value="Genomic_DNA"/>
</dbReference>
<evidence type="ECO:0000256" key="1">
    <source>
        <dbReference type="SAM" id="SignalP"/>
    </source>
</evidence>
<sequence>MKSIVIFLFFVGLNSHAQNTVSLPENVSATKTDISENKWMEGHWKGLEEKARYKVLN</sequence>
<protein>
    <submittedName>
        <fullName evidence="2">Uncharacterized protein</fullName>
    </submittedName>
</protein>
<evidence type="ECO:0000313" key="3">
    <source>
        <dbReference type="Proteomes" id="UP000199109"/>
    </source>
</evidence>
<name>A0A1G6WEQ9_9FLAO</name>
<gene>
    <name evidence="2" type="ORF">SAMN05421636_101271</name>
</gene>
<evidence type="ECO:0000313" key="2">
    <source>
        <dbReference type="EMBL" id="SDD63727.1"/>
    </source>
</evidence>
<organism evidence="2 3">
    <name type="scientific">Pricia antarctica</name>
    <dbReference type="NCBI Taxonomy" id="641691"/>
    <lineage>
        <taxon>Bacteria</taxon>
        <taxon>Pseudomonadati</taxon>
        <taxon>Bacteroidota</taxon>
        <taxon>Flavobacteriia</taxon>
        <taxon>Flavobacteriales</taxon>
        <taxon>Flavobacteriaceae</taxon>
        <taxon>Pricia</taxon>
    </lineage>
</organism>
<dbReference type="AlphaFoldDB" id="A0A1G6WEQ9"/>
<proteinExistence type="predicted"/>
<reference evidence="2 3" key="1">
    <citation type="submission" date="2016-10" db="EMBL/GenBank/DDBJ databases">
        <authorList>
            <person name="de Groot N.N."/>
        </authorList>
    </citation>
    <scope>NUCLEOTIDE SEQUENCE [LARGE SCALE GENOMIC DNA]</scope>
    <source>
        <strain evidence="2 3">DSM 23421</strain>
    </source>
</reference>
<accession>A0A1G6WEQ9</accession>
<feature type="signal peptide" evidence="1">
    <location>
        <begin position="1"/>
        <end position="17"/>
    </location>
</feature>